<dbReference type="STRING" id="675120.M2XHT8"/>
<dbReference type="PANTHER" id="PTHR24359">
    <property type="entry name" value="SERINE/THREONINE-PROTEIN KINASE SBK1"/>
    <property type="match status" value="1"/>
</dbReference>
<reference evidence="5" key="1">
    <citation type="journal article" date="2012" name="PLoS Genet.">
        <title>The genomes of the fungal plant pathogens Cladosporium fulvum and Dothistroma septosporum reveal adaptation to different hosts and lifestyles but also signatures of common ancestry.</title>
        <authorList>
            <person name="de Wit P.J.G.M."/>
            <person name="van der Burgt A."/>
            <person name="Oekmen B."/>
            <person name="Stergiopoulos I."/>
            <person name="Abd-Elsalam K.A."/>
            <person name="Aerts A.L."/>
            <person name="Bahkali A.H."/>
            <person name="Beenen H.G."/>
            <person name="Chettri P."/>
            <person name="Cox M.P."/>
            <person name="Datema E."/>
            <person name="de Vries R.P."/>
            <person name="Dhillon B."/>
            <person name="Ganley A.R."/>
            <person name="Griffiths S.A."/>
            <person name="Guo Y."/>
            <person name="Hamelin R.C."/>
            <person name="Henrissat B."/>
            <person name="Kabir M.S."/>
            <person name="Jashni M.K."/>
            <person name="Kema G."/>
            <person name="Klaubauf S."/>
            <person name="Lapidus A."/>
            <person name="Levasseur A."/>
            <person name="Lindquist E."/>
            <person name="Mehrabi R."/>
            <person name="Ohm R.A."/>
            <person name="Owen T.J."/>
            <person name="Salamov A."/>
            <person name="Schwelm A."/>
            <person name="Schijlen E."/>
            <person name="Sun H."/>
            <person name="van den Burg H.A."/>
            <person name="van Ham R.C.H.J."/>
            <person name="Zhang S."/>
            <person name="Goodwin S.B."/>
            <person name="Grigoriev I.V."/>
            <person name="Collemare J."/>
            <person name="Bradshaw R.E."/>
        </authorList>
    </citation>
    <scope>NUCLEOTIDE SEQUENCE [LARGE SCALE GENOMIC DNA]</scope>
    <source>
        <strain evidence="5">NZE10 / CBS 128990</strain>
    </source>
</reference>
<dbReference type="OrthoDB" id="4357141at2759"/>
<evidence type="ECO:0000256" key="2">
    <source>
        <dbReference type="SAM" id="Phobius"/>
    </source>
</evidence>
<dbReference type="eggNOG" id="KOG0585">
    <property type="taxonomic scope" value="Eukaryota"/>
</dbReference>
<accession>M2XHT8</accession>
<feature type="transmembrane region" description="Helical" evidence="2">
    <location>
        <begin position="1166"/>
        <end position="1186"/>
    </location>
</feature>
<keyword evidence="2" id="KW-1133">Transmembrane helix</keyword>
<keyword evidence="2" id="KW-0472">Membrane</keyword>
<dbReference type="GO" id="GO:0004674">
    <property type="term" value="F:protein serine/threonine kinase activity"/>
    <property type="evidence" value="ECO:0007669"/>
    <property type="project" value="TreeGrafter"/>
</dbReference>
<keyword evidence="2" id="KW-0812">Transmembrane</keyword>
<sequence length="1189" mass="135308">MLVPLELAVPCDIAVFGPLKAAYRDHVVRLERGGVGAIGKEHFTSSHSAARRAALTPRNIRAGWSKAGLFLFNATRVIQDVPQPLANDTTLNPPEPPRDVTRQDDIPQTPVTPGLIEQDAHHLDERSKQRLRKRLQKLTNATQLSFAERALLEEQNRFLYCINNEAKVRRSTKSELIGTARVMSYEDLERARTARKIKEAEKAAKKARNKTQKRDRDSMQIDQDGPGGVSRNLLEDLPGEEPNVVEDTQASCRSDRMEKSWAEVGSIFDKVQLGSRQSVGRPDSSTHLSQASSPFTTRFDAAFSWRVSAASRENKFLRVQEVERNSFVTFESLVDFTDMPNKQYVGKYVDGARIKELLTLKFGTLWRIEYTRDGAYVHVPSLLTESEKAWCSKDEDPKTGRLRTLADVIKRRDSPDFDSDISKQSHSHESNAERLVTKGAFDPEHRKLLIPPGDVSKFGLELEVEVKERDGKTMFVFAEHAMSSGMTSNVYTVSANIEMQHPDLLRRDRKSFTEKVAAKVLKSQTSAAHFHKELQTLKDVTVTNHQNVVQILDAFRWEQDGLQRFAFAFPLAICNLKQLFRNQMSDGSTPHSGVLDRVDSLWYQFEGLAAGLEFLNLHCRTAHRDLKPSNILLFTLGNTSYLSAKIADFGISCGLDGVKSHTRGTLEYRSALNYDAPEIRRAASQALHDEALKADEPYALTPEELLKGDIWKLGAVFVELLTFLVYGSAGVGDFRDFITTDDGTIKTDEIARFDDGMKAKKEVFEWMRRLSKHDYRAAELVPLIDGMLRPADQRSKVEAVSKGLQDSSFAMYWDGARYLRFVWPQALEPLTLADHFRKRVTKLMNAPIDWWPFSQGRHPCQEDHIRLLWEWQERKLWTDVSSEAALQFRRSKCVLLSSQPSETIETRIGTCSQEPIPGDTQPQRPQPVYDPHQQDVDQPGLPVQGSSIAMQPMSQIAIKKKEIYWCIHKCYHEPAETVHEKIAVNEELADGTLFSRLNGDYTKVRGWRARLFSWKSCHGIDFIKFCTLSDNNPAQVKRLSNGLPPIMNTPTDPYEYTHYAPDEVHQAIAETQIMAGISPWRWTRILRPKQVRNQQKSQTLSMIPKRRDPRLRWDQGVQEWGMYARQGYSLYKVMRWMVLLTVLSALFYIAWLALKGKRFEEVQNALNPISVFIGLLTAAITVLQMVDDG</sequence>
<dbReference type="Pfam" id="PF00069">
    <property type="entry name" value="Pkinase"/>
    <property type="match status" value="1"/>
</dbReference>
<feature type="region of interest" description="Disordered" evidence="1">
    <location>
        <begin position="84"/>
        <end position="127"/>
    </location>
</feature>
<dbReference type="Gene3D" id="1.10.510.10">
    <property type="entry name" value="Transferase(Phosphotransferase) domain 1"/>
    <property type="match status" value="1"/>
</dbReference>
<dbReference type="SUPFAM" id="SSF56112">
    <property type="entry name" value="Protein kinase-like (PK-like)"/>
    <property type="match status" value="1"/>
</dbReference>
<reference evidence="4 5" key="2">
    <citation type="journal article" date="2012" name="PLoS Pathog.">
        <title>Diverse lifestyles and strategies of plant pathogenesis encoded in the genomes of eighteen Dothideomycetes fungi.</title>
        <authorList>
            <person name="Ohm R.A."/>
            <person name="Feau N."/>
            <person name="Henrissat B."/>
            <person name="Schoch C.L."/>
            <person name="Horwitz B.A."/>
            <person name="Barry K.W."/>
            <person name="Condon B.J."/>
            <person name="Copeland A.C."/>
            <person name="Dhillon B."/>
            <person name="Glaser F."/>
            <person name="Hesse C.N."/>
            <person name="Kosti I."/>
            <person name="LaButti K."/>
            <person name="Lindquist E.A."/>
            <person name="Lucas S."/>
            <person name="Salamov A.A."/>
            <person name="Bradshaw R.E."/>
            <person name="Ciuffetti L."/>
            <person name="Hamelin R.C."/>
            <person name="Kema G.H.J."/>
            <person name="Lawrence C."/>
            <person name="Scott J.A."/>
            <person name="Spatafora J.W."/>
            <person name="Turgeon B.G."/>
            <person name="de Wit P.J.G.M."/>
            <person name="Zhong S."/>
            <person name="Goodwin S.B."/>
            <person name="Grigoriev I.V."/>
        </authorList>
    </citation>
    <scope>NUCLEOTIDE SEQUENCE [LARGE SCALE GENOMIC DNA]</scope>
    <source>
        <strain evidence="5">NZE10 / CBS 128990</strain>
    </source>
</reference>
<organism evidence="4 5">
    <name type="scientific">Dothistroma septosporum (strain NZE10 / CBS 128990)</name>
    <name type="common">Red band needle blight fungus</name>
    <name type="synonym">Mycosphaerella pini</name>
    <dbReference type="NCBI Taxonomy" id="675120"/>
    <lineage>
        <taxon>Eukaryota</taxon>
        <taxon>Fungi</taxon>
        <taxon>Dikarya</taxon>
        <taxon>Ascomycota</taxon>
        <taxon>Pezizomycotina</taxon>
        <taxon>Dothideomycetes</taxon>
        <taxon>Dothideomycetidae</taxon>
        <taxon>Mycosphaerellales</taxon>
        <taxon>Mycosphaerellaceae</taxon>
        <taxon>Dothistroma</taxon>
    </lineage>
</organism>
<protein>
    <recommendedName>
        <fullName evidence="3">Protein kinase domain-containing protein</fullName>
    </recommendedName>
</protein>
<feature type="compositionally biased region" description="Basic and acidic residues" evidence="1">
    <location>
        <begin position="118"/>
        <end position="127"/>
    </location>
</feature>
<feature type="region of interest" description="Disordered" evidence="1">
    <location>
        <begin position="910"/>
        <end position="937"/>
    </location>
</feature>
<dbReference type="GO" id="GO:0005524">
    <property type="term" value="F:ATP binding"/>
    <property type="evidence" value="ECO:0007669"/>
    <property type="project" value="InterPro"/>
</dbReference>
<dbReference type="InterPro" id="IPR000719">
    <property type="entry name" value="Prot_kinase_dom"/>
</dbReference>
<dbReference type="HOGENOM" id="CLU_272021_0_0_1"/>
<feature type="transmembrane region" description="Helical" evidence="2">
    <location>
        <begin position="1133"/>
        <end position="1154"/>
    </location>
</feature>
<evidence type="ECO:0000313" key="5">
    <source>
        <dbReference type="Proteomes" id="UP000016933"/>
    </source>
</evidence>
<evidence type="ECO:0000313" key="4">
    <source>
        <dbReference type="EMBL" id="EME39022.1"/>
    </source>
</evidence>
<dbReference type="Proteomes" id="UP000016933">
    <property type="component" value="Unassembled WGS sequence"/>
</dbReference>
<dbReference type="AlphaFoldDB" id="M2XHT8"/>
<name>M2XHT8_DOTSN</name>
<dbReference type="EMBL" id="KB446546">
    <property type="protein sequence ID" value="EME39022.1"/>
    <property type="molecule type" value="Genomic_DNA"/>
</dbReference>
<dbReference type="PROSITE" id="PS50011">
    <property type="entry name" value="PROTEIN_KINASE_DOM"/>
    <property type="match status" value="1"/>
</dbReference>
<evidence type="ECO:0000256" key="1">
    <source>
        <dbReference type="SAM" id="MobiDB-lite"/>
    </source>
</evidence>
<dbReference type="InterPro" id="IPR011009">
    <property type="entry name" value="Kinase-like_dom_sf"/>
</dbReference>
<proteinExistence type="predicted"/>
<feature type="compositionally biased region" description="Basic and acidic residues" evidence="1">
    <location>
        <begin position="96"/>
        <end position="105"/>
    </location>
</feature>
<feature type="domain" description="Protein kinase" evidence="3">
    <location>
        <begin position="476"/>
        <end position="809"/>
    </location>
</feature>
<evidence type="ECO:0000259" key="3">
    <source>
        <dbReference type="PROSITE" id="PS50011"/>
    </source>
</evidence>
<gene>
    <name evidence="4" type="ORF">DOTSEDRAFT_39202</name>
</gene>
<dbReference type="SMART" id="SM00220">
    <property type="entry name" value="S_TKc"/>
    <property type="match status" value="1"/>
</dbReference>
<feature type="region of interest" description="Disordered" evidence="1">
    <location>
        <begin position="199"/>
        <end position="252"/>
    </location>
</feature>
<keyword evidence="5" id="KW-1185">Reference proteome</keyword>
<dbReference type="PANTHER" id="PTHR24359:SF1">
    <property type="entry name" value="INHIBITOR OF NUCLEAR FACTOR KAPPA-B KINASE EPSILON SUBUNIT HOMOLOG 1-RELATED"/>
    <property type="match status" value="1"/>
</dbReference>